<protein>
    <recommendedName>
        <fullName evidence="4">Lipoprotein</fullName>
    </recommendedName>
</protein>
<organism evidence="2 3">
    <name type="scientific">Psychroflexus salis</name>
    <dbReference type="NCBI Taxonomy" id="1526574"/>
    <lineage>
        <taxon>Bacteria</taxon>
        <taxon>Pseudomonadati</taxon>
        <taxon>Bacteroidota</taxon>
        <taxon>Flavobacteriia</taxon>
        <taxon>Flavobacteriales</taxon>
        <taxon>Flavobacteriaceae</taxon>
        <taxon>Psychroflexus</taxon>
    </lineage>
</organism>
<dbReference type="Proteomes" id="UP000599688">
    <property type="component" value="Unassembled WGS sequence"/>
</dbReference>
<feature type="chain" id="PRO_5038031026" description="Lipoprotein" evidence="1">
    <location>
        <begin position="21"/>
        <end position="173"/>
    </location>
</feature>
<dbReference type="RefSeq" id="WP_188405454.1">
    <property type="nucleotide sequence ID" value="NZ_BMGL01000004.1"/>
</dbReference>
<dbReference type="EMBL" id="BMGL01000004">
    <property type="protein sequence ID" value="GGE08522.1"/>
    <property type="molecule type" value="Genomic_DNA"/>
</dbReference>
<comment type="caution">
    <text evidence="2">The sequence shown here is derived from an EMBL/GenBank/DDBJ whole genome shotgun (WGS) entry which is preliminary data.</text>
</comment>
<reference evidence="2 3" key="1">
    <citation type="journal article" date="2014" name="Int. J. Syst. Evol. Microbiol.">
        <title>Complete genome sequence of Corynebacterium casei LMG S-19264T (=DSM 44701T), isolated from a smear-ripened cheese.</title>
        <authorList>
            <consortium name="US DOE Joint Genome Institute (JGI-PGF)"/>
            <person name="Walter F."/>
            <person name="Albersmeier A."/>
            <person name="Kalinowski J."/>
            <person name="Ruckert C."/>
        </authorList>
    </citation>
    <scope>NUCLEOTIDE SEQUENCE [LARGE SCALE GENOMIC DNA]</scope>
    <source>
        <strain evidence="2 3">CGMCC 1.12925</strain>
    </source>
</reference>
<keyword evidence="3" id="KW-1185">Reference proteome</keyword>
<feature type="signal peptide" evidence="1">
    <location>
        <begin position="1"/>
        <end position="20"/>
    </location>
</feature>
<dbReference type="AlphaFoldDB" id="A0A916ZRC4"/>
<gene>
    <name evidence="2" type="ORF">GCM10010831_07610</name>
</gene>
<proteinExistence type="predicted"/>
<accession>A0A916ZRC4</accession>
<sequence>MKKIALSLSLILCITLSFTACEKKSKSEKNNTSNVEQMQSKFDSIMKETIAIHDDVMPDMILVNEKLTKFEFIKGKIDDQEYEKIIADLQQGTKKMMTWMKEFSNNFERNEINSKIDIQDEEQLELKLNSLKEFKQSAEKMSDHISKSIVNADKILERFEDKSKKEPEELKKQ</sequence>
<keyword evidence="1" id="KW-0732">Signal</keyword>
<evidence type="ECO:0000313" key="2">
    <source>
        <dbReference type="EMBL" id="GGE08522.1"/>
    </source>
</evidence>
<dbReference type="PROSITE" id="PS51257">
    <property type="entry name" value="PROKAR_LIPOPROTEIN"/>
    <property type="match status" value="1"/>
</dbReference>
<evidence type="ECO:0000256" key="1">
    <source>
        <dbReference type="SAM" id="SignalP"/>
    </source>
</evidence>
<name>A0A916ZRC4_9FLAO</name>
<evidence type="ECO:0000313" key="3">
    <source>
        <dbReference type="Proteomes" id="UP000599688"/>
    </source>
</evidence>
<evidence type="ECO:0008006" key="4">
    <source>
        <dbReference type="Google" id="ProtNLM"/>
    </source>
</evidence>